<dbReference type="Proteomes" id="UP000293360">
    <property type="component" value="Unassembled WGS sequence"/>
</dbReference>
<proteinExistence type="predicted"/>
<comment type="caution">
    <text evidence="2">The sequence shown here is derived from an EMBL/GenBank/DDBJ whole genome shotgun (WGS) entry which is preliminary data.</text>
</comment>
<protein>
    <submittedName>
        <fullName evidence="2">Uncharacterized protein</fullName>
    </submittedName>
</protein>
<keyword evidence="3" id="KW-1185">Reference proteome</keyword>
<reference evidence="2 3" key="1">
    <citation type="submission" date="2018-06" db="EMBL/GenBank/DDBJ databases">
        <title>Complete Genomes of Monosporascus.</title>
        <authorList>
            <person name="Robinson A.J."/>
            <person name="Natvig D.O."/>
        </authorList>
    </citation>
    <scope>NUCLEOTIDE SEQUENCE [LARGE SCALE GENOMIC DNA]</scope>
    <source>
        <strain evidence="2 3">CBS 110550</strain>
    </source>
</reference>
<keyword evidence="1" id="KW-0732">Signal</keyword>
<name>A0A4Q4TGX3_9PEZI</name>
<sequence length="174" mass="18335">MILCQYLYLTVLGLPGILGGPVVLGGDESTYTQGSCVTKYRSKSAGPVPRYTKTHSITLTMRRWSTFIPTTTDGKGAQESERCPKAIYCHIGVEVGAKAGRPKGWSLRSTVTTTSTNTHASTGTEVPVRASATVTESTTETFTTTATATNEVTSTVMDTKTLAAVPTAKAYAGS</sequence>
<evidence type="ECO:0000256" key="1">
    <source>
        <dbReference type="SAM" id="SignalP"/>
    </source>
</evidence>
<accession>A0A4Q4TGX3</accession>
<dbReference type="EMBL" id="QJNU01000195">
    <property type="protein sequence ID" value="RYP04780.1"/>
    <property type="molecule type" value="Genomic_DNA"/>
</dbReference>
<evidence type="ECO:0000313" key="3">
    <source>
        <dbReference type="Proteomes" id="UP000293360"/>
    </source>
</evidence>
<feature type="signal peptide" evidence="1">
    <location>
        <begin position="1"/>
        <end position="19"/>
    </location>
</feature>
<dbReference type="AlphaFoldDB" id="A0A4Q4TGX3"/>
<organism evidence="2 3">
    <name type="scientific">Monosporascus ibericus</name>
    <dbReference type="NCBI Taxonomy" id="155417"/>
    <lineage>
        <taxon>Eukaryota</taxon>
        <taxon>Fungi</taxon>
        <taxon>Dikarya</taxon>
        <taxon>Ascomycota</taxon>
        <taxon>Pezizomycotina</taxon>
        <taxon>Sordariomycetes</taxon>
        <taxon>Xylariomycetidae</taxon>
        <taxon>Xylariales</taxon>
        <taxon>Xylariales incertae sedis</taxon>
        <taxon>Monosporascus</taxon>
    </lineage>
</organism>
<feature type="chain" id="PRO_5020474223" evidence="1">
    <location>
        <begin position="20"/>
        <end position="174"/>
    </location>
</feature>
<evidence type="ECO:0000313" key="2">
    <source>
        <dbReference type="EMBL" id="RYP04780.1"/>
    </source>
</evidence>
<gene>
    <name evidence="2" type="ORF">DL764_004233</name>
</gene>